<accession>A0A9N9PB21</accession>
<name>A0A9N9PB21_9GLOM</name>
<protein>
    <submittedName>
        <fullName evidence="1">18167_t:CDS:1</fullName>
    </submittedName>
</protein>
<comment type="caution">
    <text evidence="1">The sequence shown here is derived from an EMBL/GenBank/DDBJ whole genome shotgun (WGS) entry which is preliminary data.</text>
</comment>
<dbReference type="OrthoDB" id="2410139at2759"/>
<dbReference type="EMBL" id="CAJVPY010042696">
    <property type="protein sequence ID" value="CAG8807547.1"/>
    <property type="molecule type" value="Genomic_DNA"/>
</dbReference>
<evidence type="ECO:0000313" key="1">
    <source>
        <dbReference type="EMBL" id="CAG8807547.1"/>
    </source>
</evidence>
<keyword evidence="2" id="KW-1185">Reference proteome</keyword>
<feature type="non-terminal residue" evidence="1">
    <location>
        <position position="1"/>
    </location>
</feature>
<feature type="non-terminal residue" evidence="1">
    <location>
        <position position="146"/>
    </location>
</feature>
<sequence length="146" mass="17057">RSSPDPYTQSLGEQDTSMANIDVVNIDLFILINQGLDRLENHHRGVGTPLNNPINIINGIRDDRNNQILRLQQDINRYRQLDTLQQNHINQLTQDGITLQNNANHLTQELNNCRQKYNLRGHMWRNASLVWDDQFKIKCALEIIYK</sequence>
<reference evidence="1" key="1">
    <citation type="submission" date="2021-06" db="EMBL/GenBank/DDBJ databases">
        <authorList>
            <person name="Kallberg Y."/>
            <person name="Tangrot J."/>
            <person name="Rosling A."/>
        </authorList>
    </citation>
    <scope>NUCLEOTIDE SEQUENCE</scope>
    <source>
        <strain evidence="1">MA453B</strain>
    </source>
</reference>
<proteinExistence type="predicted"/>
<organism evidence="1 2">
    <name type="scientific">Dentiscutata erythropus</name>
    <dbReference type="NCBI Taxonomy" id="1348616"/>
    <lineage>
        <taxon>Eukaryota</taxon>
        <taxon>Fungi</taxon>
        <taxon>Fungi incertae sedis</taxon>
        <taxon>Mucoromycota</taxon>
        <taxon>Glomeromycotina</taxon>
        <taxon>Glomeromycetes</taxon>
        <taxon>Diversisporales</taxon>
        <taxon>Gigasporaceae</taxon>
        <taxon>Dentiscutata</taxon>
    </lineage>
</organism>
<evidence type="ECO:0000313" key="2">
    <source>
        <dbReference type="Proteomes" id="UP000789405"/>
    </source>
</evidence>
<dbReference type="Proteomes" id="UP000789405">
    <property type="component" value="Unassembled WGS sequence"/>
</dbReference>
<dbReference type="AlphaFoldDB" id="A0A9N9PB21"/>
<gene>
    <name evidence="1" type="ORF">DERYTH_LOCUS24701</name>
</gene>